<dbReference type="Proteomes" id="UP000789508">
    <property type="component" value="Unassembled WGS sequence"/>
</dbReference>
<feature type="coiled-coil region" evidence="1">
    <location>
        <begin position="469"/>
        <end position="500"/>
    </location>
</feature>
<accession>A0A9N9EV97</accession>
<dbReference type="SUPFAM" id="SSF55811">
    <property type="entry name" value="Nudix"/>
    <property type="match status" value="1"/>
</dbReference>
<dbReference type="EMBL" id="CAJVPS010017407">
    <property type="protein sequence ID" value="CAG8693650.1"/>
    <property type="molecule type" value="Genomic_DNA"/>
</dbReference>
<dbReference type="PROSITE" id="PS51462">
    <property type="entry name" value="NUDIX"/>
    <property type="match status" value="1"/>
</dbReference>
<protein>
    <submittedName>
        <fullName evidence="3">5468_t:CDS:1</fullName>
    </submittedName>
</protein>
<organism evidence="3 4">
    <name type="scientific">Ambispora leptoticha</name>
    <dbReference type="NCBI Taxonomy" id="144679"/>
    <lineage>
        <taxon>Eukaryota</taxon>
        <taxon>Fungi</taxon>
        <taxon>Fungi incertae sedis</taxon>
        <taxon>Mucoromycota</taxon>
        <taxon>Glomeromycotina</taxon>
        <taxon>Glomeromycetes</taxon>
        <taxon>Archaeosporales</taxon>
        <taxon>Ambisporaceae</taxon>
        <taxon>Ambispora</taxon>
    </lineage>
</organism>
<name>A0A9N9EV97_9GLOM</name>
<comment type="caution">
    <text evidence="3">The sequence shown here is derived from an EMBL/GenBank/DDBJ whole genome shotgun (WGS) entry which is preliminary data.</text>
</comment>
<keyword evidence="1" id="KW-0175">Coiled coil</keyword>
<dbReference type="AlphaFoldDB" id="A0A9N9EV97"/>
<evidence type="ECO:0000313" key="3">
    <source>
        <dbReference type="EMBL" id="CAG8693650.1"/>
    </source>
</evidence>
<dbReference type="Gene3D" id="3.90.79.10">
    <property type="entry name" value="Nucleoside Triphosphate Pyrophosphohydrolase"/>
    <property type="match status" value="1"/>
</dbReference>
<sequence length="589" mass="70640">PTIENPRYYRNIDEEDIEISQEQEKYEFQENKVPNTTLMTSTSQNSTTIIPSEQEVENLSSTFLQELIEIDNKSIIIYGKIPRPYNPIYNKKVLNRVINPPDTEIVQNIRHRHNQLQQIIKTIKLIEIPLLEEEGLTLQNAYENNKYLNILKLQKELSELEIIQEGPDRYLYNRRYPSDNSDKTIEAEIKIKEEILRTNKPKRQRYDSVYYTKESKLQQQVEKIINYYKTQRNLYAQQFRINNNTYLTIDNLEESIEVFNFTKRIIRIQEKQKVTFDEIYTKQENKDHAHTRYLEEILLEELKNIFKEQIPEITKGYITEIDTIYHNKEYHHLTTFEMEKHQNTIQPGRTIKFAQIAIFDWNSQEIPVIYLSQRINPGKKYYSWYNLLGGKQDNPNKMFEEIIIRETLEETGIILYQEKLLEHDKEKELDSEDESQFEGLNLPKLTYEQVDHLIHRQYETITPKDIYQLKNYKKELVKEVSKLNNIKHRVEQKIRNYSKRRYTIIFDKLQQPSIAATLGPIPTLKQLFNMPLVYDKIKFQTFRFRIVQDENSINQIFGVIKVRPLTNSKYICQATIEDLVTMYPNYVLM</sequence>
<evidence type="ECO:0000313" key="4">
    <source>
        <dbReference type="Proteomes" id="UP000789508"/>
    </source>
</evidence>
<evidence type="ECO:0000256" key="1">
    <source>
        <dbReference type="SAM" id="Coils"/>
    </source>
</evidence>
<feature type="non-terminal residue" evidence="3">
    <location>
        <position position="589"/>
    </location>
</feature>
<evidence type="ECO:0000259" key="2">
    <source>
        <dbReference type="PROSITE" id="PS51462"/>
    </source>
</evidence>
<keyword evidence="4" id="KW-1185">Reference proteome</keyword>
<feature type="domain" description="Nudix hydrolase" evidence="2">
    <location>
        <begin position="348"/>
        <end position="482"/>
    </location>
</feature>
<dbReference type="InterPro" id="IPR015797">
    <property type="entry name" value="NUDIX_hydrolase-like_dom_sf"/>
</dbReference>
<dbReference type="InterPro" id="IPR000086">
    <property type="entry name" value="NUDIX_hydrolase_dom"/>
</dbReference>
<gene>
    <name evidence="3" type="ORF">ALEPTO_LOCUS11297</name>
</gene>
<proteinExistence type="predicted"/>
<reference evidence="3" key="1">
    <citation type="submission" date="2021-06" db="EMBL/GenBank/DDBJ databases">
        <authorList>
            <person name="Kallberg Y."/>
            <person name="Tangrot J."/>
            <person name="Rosling A."/>
        </authorList>
    </citation>
    <scope>NUCLEOTIDE SEQUENCE</scope>
    <source>
        <strain evidence="3">FL130A</strain>
    </source>
</reference>